<protein>
    <recommendedName>
        <fullName evidence="4">imidazole glycerol-phosphate synthase</fullName>
        <ecNumber evidence="4">4.3.2.10</ecNumber>
    </recommendedName>
    <alternativeName>
        <fullName evidence="9">IGP synthase cyclase subunit</fullName>
    </alternativeName>
</protein>
<evidence type="ECO:0000256" key="7">
    <source>
        <dbReference type="ARBA" id="ARBA00023239"/>
    </source>
</evidence>
<dbReference type="InterPro" id="IPR013785">
    <property type="entry name" value="Aldolase_TIM"/>
</dbReference>
<name>A0AAW6VPY4_9BACT</name>
<evidence type="ECO:0000256" key="10">
    <source>
        <dbReference type="ARBA" id="ARBA00047838"/>
    </source>
</evidence>
<keyword evidence="6 11" id="KW-0368">Histidine biosynthesis</keyword>
<dbReference type="AlphaFoldDB" id="A0AAW6VPY4"/>
<dbReference type="InterPro" id="IPR004651">
    <property type="entry name" value="HisF"/>
</dbReference>
<dbReference type="GO" id="GO:0000107">
    <property type="term" value="F:imidazoleglycerol-phosphate synthase activity"/>
    <property type="evidence" value="ECO:0007669"/>
    <property type="project" value="InterPro"/>
</dbReference>
<dbReference type="InterPro" id="IPR050064">
    <property type="entry name" value="IGPS_HisA/HisF"/>
</dbReference>
<evidence type="ECO:0000256" key="8">
    <source>
        <dbReference type="ARBA" id="ARBA00025475"/>
    </source>
</evidence>
<comment type="caution">
    <text evidence="12">The sequence shown here is derived from an EMBL/GenBank/DDBJ whole genome shotgun (WGS) entry which is preliminary data.</text>
</comment>
<dbReference type="InterPro" id="IPR011060">
    <property type="entry name" value="RibuloseP-bd_barrel"/>
</dbReference>
<evidence type="ECO:0000256" key="6">
    <source>
        <dbReference type="ARBA" id="ARBA00023102"/>
    </source>
</evidence>
<comment type="catalytic activity">
    <reaction evidence="10">
        <text>5-[(5-phospho-1-deoxy-D-ribulos-1-ylimino)methylamino]-1-(5-phospho-beta-D-ribosyl)imidazole-4-carboxamide + L-glutamine = D-erythro-1-(imidazol-4-yl)glycerol 3-phosphate + 5-amino-1-(5-phospho-beta-D-ribosyl)imidazole-4-carboxamide + L-glutamate + H(+)</text>
        <dbReference type="Rhea" id="RHEA:24793"/>
        <dbReference type="ChEBI" id="CHEBI:15378"/>
        <dbReference type="ChEBI" id="CHEBI:29985"/>
        <dbReference type="ChEBI" id="CHEBI:58278"/>
        <dbReference type="ChEBI" id="CHEBI:58359"/>
        <dbReference type="ChEBI" id="CHEBI:58475"/>
        <dbReference type="ChEBI" id="CHEBI:58525"/>
        <dbReference type="EC" id="4.3.2.10"/>
    </reaction>
</comment>
<reference evidence="12" key="2">
    <citation type="submission" date="2023-02" db="EMBL/GenBank/DDBJ databases">
        <authorList>
            <person name="Concha-Toloza M."/>
            <person name="Lopez-Cantillo M."/>
            <person name="Molina-Mora J."/>
            <person name="Collado L."/>
        </authorList>
    </citation>
    <scope>NUCLEOTIDE SEQUENCE</scope>
    <source>
        <strain evidence="12">FR1p273A</strain>
    </source>
</reference>
<evidence type="ECO:0000256" key="2">
    <source>
        <dbReference type="ARBA" id="ARBA00009667"/>
    </source>
</evidence>
<evidence type="ECO:0000256" key="4">
    <source>
        <dbReference type="ARBA" id="ARBA00012809"/>
    </source>
</evidence>
<keyword evidence="7" id="KW-0456">Lyase</keyword>
<comment type="function">
    <text evidence="8">IGPS catalyzes the conversion of PRFAR and glutamine to IGP, AICAR and glutamate. The HisF subunit catalyzes the cyclization activity that produces IGP and AICAR from PRFAR using the ammonia provided by the HisH subunit.</text>
</comment>
<evidence type="ECO:0000256" key="11">
    <source>
        <dbReference type="RuleBase" id="RU003657"/>
    </source>
</evidence>
<evidence type="ECO:0000256" key="5">
    <source>
        <dbReference type="ARBA" id="ARBA00022605"/>
    </source>
</evidence>
<comment type="pathway">
    <text evidence="1">Amino-acid biosynthesis; L-histidine biosynthesis; L-histidine from 5-phospho-alpha-D-ribose 1-diphosphate: step 5/9.</text>
</comment>
<evidence type="ECO:0000313" key="13">
    <source>
        <dbReference type="Proteomes" id="UP001237843"/>
    </source>
</evidence>
<dbReference type="RefSeq" id="WP_284074845.1">
    <property type="nucleotide sequence ID" value="NZ_JAQTJH010000010.1"/>
</dbReference>
<sequence>MLKTRVIPVLLMKNGGLYKGVKFKNHQYVGDPINTVKIFNDKEVDELVIFDIEASMLNKPINFELLENIAGEAFMPIAYGGGIKTLEDAQKLFSLGIEKVVLNTSAIENIDLVKKLVNSYGSQSVVFCLDVKKSFFGKYEVFSYSGSKKIKILPIELAKKMENLGVGEIIVNSIDNDGVMKGYDLDLIKEIATKLTIPVIACGGARNLEDFKKAKEIGAHGCAAGSMFVYNGVHKAVLISYPKYEQLCELFKEN</sequence>
<dbReference type="EC" id="4.3.2.10" evidence="4"/>
<dbReference type="InterPro" id="IPR006062">
    <property type="entry name" value="His_biosynth"/>
</dbReference>
<organism evidence="12 13">
    <name type="scientific">Aliarcobacter butzleri</name>
    <dbReference type="NCBI Taxonomy" id="28197"/>
    <lineage>
        <taxon>Bacteria</taxon>
        <taxon>Pseudomonadati</taxon>
        <taxon>Campylobacterota</taxon>
        <taxon>Epsilonproteobacteria</taxon>
        <taxon>Campylobacterales</taxon>
        <taxon>Arcobacteraceae</taxon>
        <taxon>Aliarcobacter</taxon>
    </lineage>
</organism>
<dbReference type="Pfam" id="PF00977">
    <property type="entry name" value="His_biosynth"/>
    <property type="match status" value="1"/>
</dbReference>
<comment type="similarity">
    <text evidence="2 11">Belongs to the HisA/HisF family.</text>
</comment>
<proteinExistence type="inferred from homology"/>
<dbReference type="GO" id="GO:0016829">
    <property type="term" value="F:lyase activity"/>
    <property type="evidence" value="ECO:0007669"/>
    <property type="project" value="UniProtKB-KW"/>
</dbReference>
<dbReference type="Proteomes" id="UP001237843">
    <property type="component" value="Unassembled WGS sequence"/>
</dbReference>
<comment type="subunit">
    <text evidence="3">Heterodimer of HisH and HisF.</text>
</comment>
<dbReference type="PANTHER" id="PTHR21235:SF2">
    <property type="entry name" value="IMIDAZOLE GLYCEROL PHOSPHATE SYNTHASE HISHF"/>
    <property type="match status" value="1"/>
</dbReference>
<dbReference type="PANTHER" id="PTHR21235">
    <property type="entry name" value="IMIDAZOLE GLYCEROL PHOSPHATE SYNTHASE SUBUNIT HISF/H IGP SYNTHASE SUBUNIT HISF/H"/>
    <property type="match status" value="1"/>
</dbReference>
<dbReference type="GO" id="GO:0000105">
    <property type="term" value="P:L-histidine biosynthetic process"/>
    <property type="evidence" value="ECO:0007669"/>
    <property type="project" value="UniProtKB-KW"/>
</dbReference>
<dbReference type="Gene3D" id="3.20.20.70">
    <property type="entry name" value="Aldolase class I"/>
    <property type="match status" value="1"/>
</dbReference>
<dbReference type="EMBL" id="JAQTJH010000010">
    <property type="protein sequence ID" value="MDK2062606.1"/>
    <property type="molecule type" value="Genomic_DNA"/>
</dbReference>
<gene>
    <name evidence="12" type="ORF">PT520_08750</name>
</gene>
<dbReference type="NCBIfam" id="NF038364">
    <property type="entry name" value="AglZ_HisF2_fam"/>
    <property type="match status" value="1"/>
</dbReference>
<evidence type="ECO:0000256" key="9">
    <source>
        <dbReference type="ARBA" id="ARBA00030264"/>
    </source>
</evidence>
<evidence type="ECO:0000256" key="1">
    <source>
        <dbReference type="ARBA" id="ARBA00005091"/>
    </source>
</evidence>
<dbReference type="CDD" id="cd04731">
    <property type="entry name" value="HisF"/>
    <property type="match status" value="1"/>
</dbReference>
<evidence type="ECO:0000313" key="12">
    <source>
        <dbReference type="EMBL" id="MDK2062606.1"/>
    </source>
</evidence>
<dbReference type="SUPFAM" id="SSF51366">
    <property type="entry name" value="Ribulose-phoshate binding barrel"/>
    <property type="match status" value="1"/>
</dbReference>
<keyword evidence="5 11" id="KW-0028">Amino-acid biosynthesis</keyword>
<accession>A0AAW6VPY4</accession>
<evidence type="ECO:0000256" key="3">
    <source>
        <dbReference type="ARBA" id="ARBA00011152"/>
    </source>
</evidence>
<reference evidence="12" key="1">
    <citation type="journal article" date="2023" name="Antibiotics">
        <title>Genomic Characterization of Antibiotic-Resistant Campylobacterales Isolated from Chilean Poultry Meat.</title>
        <authorList>
            <person name="Concha-Toloza M."/>
            <person name="Lopez-Cantillo M."/>
            <person name="Molina-Mora J.A."/>
            <person name="Collado L."/>
        </authorList>
    </citation>
    <scope>NUCLEOTIDE SEQUENCE</scope>
    <source>
        <strain evidence="12">FR1p273A</strain>
    </source>
</reference>